<name>A0A6P7U1K9_9MOLL</name>
<keyword evidence="3" id="KW-0539">Nucleus</keyword>
<dbReference type="PANTHER" id="PTHR46358">
    <property type="entry name" value="TONSOKU-LIKE PROTEIN"/>
    <property type="match status" value="1"/>
</dbReference>
<dbReference type="InterPro" id="IPR032675">
    <property type="entry name" value="LRR_dom_sf"/>
</dbReference>
<proteinExistence type="predicted"/>
<dbReference type="GO" id="GO:0031297">
    <property type="term" value="P:replication fork processing"/>
    <property type="evidence" value="ECO:0007669"/>
    <property type="project" value="TreeGrafter"/>
</dbReference>
<dbReference type="Gene3D" id="3.80.10.10">
    <property type="entry name" value="Ribonuclease Inhibitor"/>
    <property type="match status" value="2"/>
</dbReference>
<evidence type="ECO:0000256" key="2">
    <source>
        <dbReference type="ARBA" id="ARBA00022737"/>
    </source>
</evidence>
<keyword evidence="4" id="KW-1185">Reference proteome</keyword>
<dbReference type="RefSeq" id="XP_029657833.2">
    <property type="nucleotide sequence ID" value="XM_029801973.2"/>
</dbReference>
<dbReference type="PRINTS" id="PR00019">
    <property type="entry name" value="LEURICHRPT"/>
</dbReference>
<dbReference type="InterPro" id="IPR001611">
    <property type="entry name" value="Leu-rich_rpt"/>
</dbReference>
<dbReference type="KEGG" id="osn:115232109"/>
<dbReference type="Proteomes" id="UP000515154">
    <property type="component" value="Unplaced"/>
</dbReference>
<comment type="subcellular location">
    <subcellularLocation>
        <location evidence="1">Nucleus</location>
    </subcellularLocation>
</comment>
<dbReference type="InterPro" id="IPR052311">
    <property type="entry name" value="MMS22L-TONSL_complex_comp"/>
</dbReference>
<evidence type="ECO:0000313" key="4">
    <source>
        <dbReference type="Proteomes" id="UP000515154"/>
    </source>
</evidence>
<keyword evidence="2" id="KW-0677">Repeat</keyword>
<dbReference type="AlphaFoldDB" id="A0A6P7U1K9"/>
<dbReference type="SUPFAM" id="SSF52047">
    <property type="entry name" value="RNI-like"/>
    <property type="match status" value="1"/>
</dbReference>
<evidence type="ECO:0000256" key="3">
    <source>
        <dbReference type="ARBA" id="ARBA00023242"/>
    </source>
</evidence>
<reference evidence="5" key="1">
    <citation type="submission" date="2025-08" db="UniProtKB">
        <authorList>
            <consortium name="RefSeq"/>
        </authorList>
    </citation>
    <scope>IDENTIFICATION</scope>
</reference>
<dbReference type="GO" id="GO:0043596">
    <property type="term" value="C:nuclear replication fork"/>
    <property type="evidence" value="ECO:0007669"/>
    <property type="project" value="TreeGrafter"/>
</dbReference>
<dbReference type="GO" id="GO:0000724">
    <property type="term" value="P:double-strand break repair via homologous recombination"/>
    <property type="evidence" value="ECO:0007669"/>
    <property type="project" value="TreeGrafter"/>
</dbReference>
<organism evidence="4 5">
    <name type="scientific">Octopus sinensis</name>
    <name type="common">East Asian common octopus</name>
    <dbReference type="NCBI Taxonomy" id="2607531"/>
    <lineage>
        <taxon>Eukaryota</taxon>
        <taxon>Metazoa</taxon>
        <taxon>Spiralia</taxon>
        <taxon>Lophotrochozoa</taxon>
        <taxon>Mollusca</taxon>
        <taxon>Cephalopoda</taxon>
        <taxon>Coleoidea</taxon>
        <taxon>Octopodiformes</taxon>
        <taxon>Octopoda</taxon>
        <taxon>Incirrata</taxon>
        <taxon>Octopodidae</taxon>
        <taxon>Octopus</taxon>
    </lineage>
</organism>
<accession>A0A6P7U1K9</accession>
<gene>
    <name evidence="5" type="primary">LOC115232109</name>
</gene>
<dbReference type="Pfam" id="PF13516">
    <property type="entry name" value="LRR_6"/>
    <property type="match status" value="1"/>
</dbReference>
<sequence length="217" mass="24081">MRATDCFDVSLQLLPYSFFRPLHGVLICFGKSLVRLNLSGNYLTDYAVKEWLIPVLKSCTNLKYLDVSSNELTSSCLEQLGCVLRGKSLHELSLSYNCFSDCFSQSISTLLIGLTSLVSLGLKACSLPSDLFDDLGLLEALKGLTCLENLDISSNQLSLPSVMDIFFRRSIRRLDLSSNVFPCSLILTPSIAHSLGKIILCNCSLTDHIFSSFYEYC</sequence>
<dbReference type="Pfam" id="PF00560">
    <property type="entry name" value="LRR_1"/>
    <property type="match status" value="1"/>
</dbReference>
<protein>
    <submittedName>
        <fullName evidence="5">Uncharacterized protein LOC115232109</fullName>
    </submittedName>
</protein>
<evidence type="ECO:0000256" key="1">
    <source>
        <dbReference type="ARBA" id="ARBA00004123"/>
    </source>
</evidence>
<dbReference type="PANTHER" id="PTHR46358:SF1">
    <property type="entry name" value="TONSOKU-LIKE PROTEIN"/>
    <property type="match status" value="1"/>
</dbReference>
<evidence type="ECO:0000313" key="5">
    <source>
        <dbReference type="RefSeq" id="XP_029657833.2"/>
    </source>
</evidence>